<evidence type="ECO:0000256" key="1">
    <source>
        <dbReference type="SAM" id="Phobius"/>
    </source>
</evidence>
<dbReference type="Proteomes" id="UP000177718">
    <property type="component" value="Unassembled WGS sequence"/>
</dbReference>
<proteinExistence type="predicted"/>
<feature type="transmembrane region" description="Helical" evidence="1">
    <location>
        <begin position="120"/>
        <end position="139"/>
    </location>
</feature>
<evidence type="ECO:0000313" key="3">
    <source>
        <dbReference type="Proteomes" id="UP000177718"/>
    </source>
</evidence>
<feature type="transmembrane region" description="Helical" evidence="1">
    <location>
        <begin position="12"/>
        <end position="31"/>
    </location>
</feature>
<dbReference type="EMBL" id="MHDB01000011">
    <property type="protein sequence ID" value="OGY32558.1"/>
    <property type="molecule type" value="Genomic_DNA"/>
</dbReference>
<keyword evidence="1" id="KW-0472">Membrane</keyword>
<gene>
    <name evidence="2" type="ORF">A3A61_03170</name>
</gene>
<keyword evidence="1" id="KW-0812">Transmembrane</keyword>
<sequence length="173" mass="19480">MKVSLLKLIDVSILPAVLAVGVKFLGLMFALKFLNLTFSTRIQGFFPELLVDYSSKESEIISSSVSVLFTGITLGLGCGLLLVQAHFFHETHISPKSATNLARKGLSKIITSSFDVFHRLFIWLSLLWLVTFLSFYQTFHNQVSIWVSLVLLFISWGYTQLLALDMAKERTND</sequence>
<accession>A0A1G1WXR6</accession>
<comment type="caution">
    <text evidence="2">The sequence shown here is derived from an EMBL/GenBank/DDBJ whole genome shotgun (WGS) entry which is preliminary data.</text>
</comment>
<evidence type="ECO:0000313" key="2">
    <source>
        <dbReference type="EMBL" id="OGY32558.1"/>
    </source>
</evidence>
<protein>
    <submittedName>
        <fullName evidence="2">Uncharacterized protein</fullName>
    </submittedName>
</protein>
<feature type="transmembrane region" description="Helical" evidence="1">
    <location>
        <begin position="145"/>
        <end position="164"/>
    </location>
</feature>
<organism evidence="2 3">
    <name type="scientific">Candidatus Woykebacteria bacterium RIFCSPLOWO2_01_FULL_43_14</name>
    <dbReference type="NCBI Taxonomy" id="1802605"/>
    <lineage>
        <taxon>Bacteria</taxon>
        <taxon>Candidatus Woykeibacteriota</taxon>
    </lineage>
</organism>
<reference evidence="2 3" key="1">
    <citation type="journal article" date="2016" name="Nat. Commun.">
        <title>Thousands of microbial genomes shed light on interconnected biogeochemical processes in an aquifer system.</title>
        <authorList>
            <person name="Anantharaman K."/>
            <person name="Brown C.T."/>
            <person name="Hug L.A."/>
            <person name="Sharon I."/>
            <person name="Castelle C.J."/>
            <person name="Probst A.J."/>
            <person name="Thomas B.C."/>
            <person name="Singh A."/>
            <person name="Wilkins M.J."/>
            <person name="Karaoz U."/>
            <person name="Brodie E.L."/>
            <person name="Williams K.H."/>
            <person name="Hubbard S.S."/>
            <person name="Banfield J.F."/>
        </authorList>
    </citation>
    <scope>NUCLEOTIDE SEQUENCE [LARGE SCALE GENOMIC DNA]</scope>
</reference>
<keyword evidence="1" id="KW-1133">Transmembrane helix</keyword>
<feature type="transmembrane region" description="Helical" evidence="1">
    <location>
        <begin position="60"/>
        <end position="83"/>
    </location>
</feature>
<dbReference type="AlphaFoldDB" id="A0A1G1WXR6"/>
<name>A0A1G1WXR6_9BACT</name>